<evidence type="ECO:0000313" key="2">
    <source>
        <dbReference type="EMBL" id="SFW46481.1"/>
    </source>
</evidence>
<dbReference type="AlphaFoldDB" id="A0A1K1PG74"/>
<dbReference type="Pfam" id="PF13648">
    <property type="entry name" value="Lipocalin_4"/>
    <property type="match status" value="1"/>
</dbReference>
<accession>A0A1K1PG74</accession>
<sequence>MIKKSILFIAAICFLNFSCSTDSEKEMFSENSLVGTWEISDVTREESSNVSLPQEIAKDLISQGCNLFTYTFNADNTFVGKSKLNHIEVNATATGLEVDCPEQTDTLVGLWELNEDELTITDPNGDKTVTKIALDGNTLTIAGEDIDEDNYAGLNVVFTKK</sequence>
<evidence type="ECO:0000259" key="1">
    <source>
        <dbReference type="Pfam" id="PF13648"/>
    </source>
</evidence>
<proteinExistence type="predicted"/>
<protein>
    <submittedName>
        <fullName evidence="2">Lipocalin-like domain-containing protein</fullName>
    </submittedName>
</protein>
<dbReference type="InterPro" id="IPR024311">
    <property type="entry name" value="Lipocalin-like"/>
</dbReference>
<dbReference type="OrthoDB" id="1434105at2"/>
<dbReference type="RefSeq" id="WP_072303493.1">
    <property type="nucleotide sequence ID" value="NZ_FPIY01000002.1"/>
</dbReference>
<evidence type="ECO:0000313" key="3">
    <source>
        <dbReference type="Proteomes" id="UP000183257"/>
    </source>
</evidence>
<name>A0A1K1PG74_9FLAO</name>
<gene>
    <name evidence="2" type="ORF">SAMN05660313_01858</name>
</gene>
<dbReference type="Proteomes" id="UP000183257">
    <property type="component" value="Unassembled WGS sequence"/>
</dbReference>
<keyword evidence="3" id="KW-1185">Reference proteome</keyword>
<reference evidence="3" key="1">
    <citation type="submission" date="2016-11" db="EMBL/GenBank/DDBJ databases">
        <authorList>
            <person name="Varghese N."/>
            <person name="Submissions S."/>
        </authorList>
    </citation>
    <scope>NUCLEOTIDE SEQUENCE [LARGE SCALE GENOMIC DNA]</scope>
    <source>
        <strain evidence="3">DSM 24786</strain>
    </source>
</reference>
<dbReference type="EMBL" id="FPIY01000002">
    <property type="protein sequence ID" value="SFW46481.1"/>
    <property type="molecule type" value="Genomic_DNA"/>
</dbReference>
<feature type="domain" description="Lipocalin-like" evidence="1">
    <location>
        <begin position="33"/>
        <end position="141"/>
    </location>
</feature>
<organism evidence="2 3">
    <name type="scientific">Cellulophaga fucicola</name>
    <dbReference type="NCBI Taxonomy" id="76595"/>
    <lineage>
        <taxon>Bacteria</taxon>
        <taxon>Pseudomonadati</taxon>
        <taxon>Bacteroidota</taxon>
        <taxon>Flavobacteriia</taxon>
        <taxon>Flavobacteriales</taxon>
        <taxon>Flavobacteriaceae</taxon>
        <taxon>Cellulophaga</taxon>
    </lineage>
</organism>